<feature type="domain" description="3-hydroxyisobutyrate dehydrogenase-like NAD-binding" evidence="6">
    <location>
        <begin position="132"/>
        <end position="251"/>
    </location>
</feature>
<evidence type="ECO:0000256" key="3">
    <source>
        <dbReference type="ARBA" id="ARBA00023027"/>
    </source>
</evidence>
<evidence type="ECO:0000313" key="7">
    <source>
        <dbReference type="EMBL" id="KAK7097626.1"/>
    </source>
</evidence>
<dbReference type="InterPro" id="IPR029154">
    <property type="entry name" value="HIBADH-like_NADP-bd"/>
</dbReference>
<dbReference type="InterPro" id="IPR015815">
    <property type="entry name" value="HIBADH-related"/>
</dbReference>
<gene>
    <name evidence="7" type="ORF">V1264_004574</name>
</gene>
<dbReference type="SUPFAM" id="SSF51735">
    <property type="entry name" value="NAD(P)-binding Rossmann-fold domains"/>
    <property type="match status" value="1"/>
</dbReference>
<dbReference type="InterPro" id="IPR036291">
    <property type="entry name" value="NAD(P)-bd_dom_sf"/>
</dbReference>
<dbReference type="GO" id="GO:0140673">
    <property type="term" value="P:transcription elongation-coupled chromatin remodeling"/>
    <property type="evidence" value="ECO:0007669"/>
    <property type="project" value="TreeGrafter"/>
</dbReference>
<evidence type="ECO:0000256" key="2">
    <source>
        <dbReference type="ARBA" id="ARBA00023002"/>
    </source>
</evidence>
<dbReference type="AlphaFoldDB" id="A0AAN9B2W8"/>
<dbReference type="InterPro" id="IPR006115">
    <property type="entry name" value="6PGDH_NADP-bd"/>
</dbReference>
<protein>
    <submittedName>
        <fullName evidence="7">Uncharacterized protein</fullName>
    </submittedName>
</protein>
<dbReference type="GO" id="GO:0016491">
    <property type="term" value="F:oxidoreductase activity"/>
    <property type="evidence" value="ECO:0007669"/>
    <property type="project" value="UniProtKB-KW"/>
</dbReference>
<dbReference type="Pfam" id="PF03446">
    <property type="entry name" value="NAD_binding_2"/>
    <property type="match status" value="1"/>
</dbReference>
<organism evidence="7 8">
    <name type="scientific">Littorina saxatilis</name>
    <dbReference type="NCBI Taxonomy" id="31220"/>
    <lineage>
        <taxon>Eukaryota</taxon>
        <taxon>Metazoa</taxon>
        <taxon>Spiralia</taxon>
        <taxon>Lophotrochozoa</taxon>
        <taxon>Mollusca</taxon>
        <taxon>Gastropoda</taxon>
        <taxon>Caenogastropoda</taxon>
        <taxon>Littorinimorpha</taxon>
        <taxon>Littorinoidea</taxon>
        <taxon>Littorinidae</taxon>
        <taxon>Littorina</taxon>
    </lineage>
</organism>
<comment type="caution">
    <text evidence="7">The sequence shown here is derived from an EMBL/GenBank/DDBJ whole genome shotgun (WGS) entry which is preliminary data.</text>
</comment>
<evidence type="ECO:0000259" key="5">
    <source>
        <dbReference type="Pfam" id="PF03446"/>
    </source>
</evidence>
<evidence type="ECO:0000313" key="8">
    <source>
        <dbReference type="Proteomes" id="UP001374579"/>
    </source>
</evidence>
<dbReference type="PANTHER" id="PTHR43580:SF2">
    <property type="entry name" value="CYTOKINE-LIKE NUCLEAR FACTOR N-PAC"/>
    <property type="match status" value="1"/>
</dbReference>
<dbReference type="PIRSF" id="PIRSF000103">
    <property type="entry name" value="HIBADH"/>
    <property type="match status" value="1"/>
</dbReference>
<accession>A0AAN9B2W8</accession>
<dbReference type="GO" id="GO:0031491">
    <property type="term" value="F:nucleosome binding"/>
    <property type="evidence" value="ECO:0007669"/>
    <property type="project" value="TreeGrafter"/>
</dbReference>
<dbReference type="GO" id="GO:0000785">
    <property type="term" value="C:chromatin"/>
    <property type="evidence" value="ECO:0007669"/>
    <property type="project" value="TreeGrafter"/>
</dbReference>
<name>A0AAN9B2W8_9CAEN</name>
<evidence type="ECO:0000256" key="4">
    <source>
        <dbReference type="PIRSR" id="PIRSR000103-1"/>
    </source>
</evidence>
<comment type="similarity">
    <text evidence="1">Belongs to the HIBADH-related family. NP60 subfamily.</text>
</comment>
<feature type="domain" description="6-phosphogluconate dehydrogenase NADP-binding" evidence="5">
    <location>
        <begin position="3"/>
        <end position="128"/>
    </location>
</feature>
<keyword evidence="8" id="KW-1185">Reference proteome</keyword>
<evidence type="ECO:0000259" key="6">
    <source>
        <dbReference type="Pfam" id="PF14833"/>
    </source>
</evidence>
<dbReference type="Gene3D" id="3.40.50.720">
    <property type="entry name" value="NAD(P)-binding Rossmann-like Domain"/>
    <property type="match status" value="1"/>
</dbReference>
<proteinExistence type="inferred from homology"/>
<dbReference type="InterPro" id="IPR013328">
    <property type="entry name" value="6PGD_dom2"/>
</dbReference>
<keyword evidence="2" id="KW-0560">Oxidoreductase</keyword>
<dbReference type="Gene3D" id="1.10.1040.10">
    <property type="entry name" value="N-(1-d-carboxylethyl)-l-norvaline Dehydrogenase, domain 2"/>
    <property type="match status" value="1"/>
</dbReference>
<reference evidence="7 8" key="1">
    <citation type="submission" date="2024-02" db="EMBL/GenBank/DDBJ databases">
        <title>Chromosome-scale genome assembly of the rough periwinkle Littorina saxatilis.</title>
        <authorList>
            <person name="De Jode A."/>
            <person name="Faria R."/>
            <person name="Formenti G."/>
            <person name="Sims Y."/>
            <person name="Smith T.P."/>
            <person name="Tracey A."/>
            <person name="Wood J.M.D."/>
            <person name="Zagrodzka Z.B."/>
            <person name="Johannesson K."/>
            <person name="Butlin R.K."/>
            <person name="Leder E.H."/>
        </authorList>
    </citation>
    <scope>NUCLEOTIDE SEQUENCE [LARGE SCALE GENOMIC DNA]</scope>
    <source>
        <strain evidence="7">Snail1</strain>
        <tissue evidence="7">Muscle</tissue>
    </source>
</reference>
<feature type="active site" evidence="4">
    <location>
        <position position="138"/>
    </location>
</feature>
<dbReference type="PANTHER" id="PTHR43580">
    <property type="entry name" value="OXIDOREDUCTASE GLYR1-RELATED"/>
    <property type="match status" value="1"/>
</dbReference>
<dbReference type="GO" id="GO:0050661">
    <property type="term" value="F:NADP binding"/>
    <property type="evidence" value="ECO:0007669"/>
    <property type="project" value="InterPro"/>
</dbReference>
<dbReference type="GO" id="GO:0003677">
    <property type="term" value="F:DNA binding"/>
    <property type="evidence" value="ECO:0007669"/>
    <property type="project" value="TreeGrafter"/>
</dbReference>
<evidence type="ECO:0000256" key="1">
    <source>
        <dbReference type="ARBA" id="ARBA00007598"/>
    </source>
</evidence>
<dbReference type="InterPro" id="IPR008927">
    <property type="entry name" value="6-PGluconate_DH-like_C_sf"/>
</dbReference>
<dbReference type="SUPFAM" id="SSF48179">
    <property type="entry name" value="6-phosphogluconate dehydrogenase C-terminal domain-like"/>
    <property type="match status" value="1"/>
</dbReference>
<dbReference type="InterPro" id="IPR051265">
    <property type="entry name" value="HIBADH-related_NP60_sf"/>
</dbReference>
<keyword evidence="3" id="KW-0520">NAD</keyword>
<sequence>MMTREFAKAGAFRGNNPADVVQSCDITFTCVSDSVAVRDVVFGNQGVLQGISKGKCYVEMSTVDEETVQDVADAVMARGGTFLEAPVCGSRVPALEGMLTILTSGDRKLYDDCFSCFEAMGRKSFYLGNEVGTATRMKLIHNMILGTVMASLAEGMALAEKVGLDQEDLHEVLCLGALNCPTINHKSQAIMNQRFDTHFPLQHQQKDLRLVLSMGDSVEQPLYLAAASNELYKKARRLGMSESDISAVYKATVS</sequence>
<dbReference type="Pfam" id="PF14833">
    <property type="entry name" value="NAD_binding_11"/>
    <property type="match status" value="1"/>
</dbReference>
<dbReference type="GO" id="GO:0051287">
    <property type="term" value="F:NAD binding"/>
    <property type="evidence" value="ECO:0007669"/>
    <property type="project" value="InterPro"/>
</dbReference>
<dbReference type="Proteomes" id="UP001374579">
    <property type="component" value="Unassembled WGS sequence"/>
</dbReference>
<dbReference type="EMBL" id="JBAMIC010000013">
    <property type="protein sequence ID" value="KAK7097626.1"/>
    <property type="molecule type" value="Genomic_DNA"/>
</dbReference>